<name>A0A0D2HQI5_9BACT</name>
<dbReference type="Proteomes" id="UP000032233">
    <property type="component" value="Unassembled WGS sequence"/>
</dbReference>
<dbReference type="SUPFAM" id="SSF51366">
    <property type="entry name" value="Ribulose-phoshate binding barrel"/>
    <property type="match status" value="1"/>
</dbReference>
<dbReference type="STRING" id="1429043.X474_16975"/>
<dbReference type="PANTHER" id="PTHR21381">
    <property type="entry name" value="ZGC:162297"/>
    <property type="match status" value="1"/>
</dbReference>
<dbReference type="InParanoid" id="A0A0D2HQI5"/>
<dbReference type="PANTHER" id="PTHR21381:SF3">
    <property type="entry name" value="SGC REGION PROTEIN SGCQ-RELATED"/>
    <property type="match status" value="1"/>
</dbReference>
<protein>
    <submittedName>
        <fullName evidence="2">Sgc region protein SgcQ</fullName>
    </submittedName>
</protein>
<evidence type="ECO:0000313" key="2">
    <source>
        <dbReference type="EMBL" id="KIX12743.1"/>
    </source>
</evidence>
<dbReference type="EMBL" id="AZAC01000023">
    <property type="protein sequence ID" value="KIX12743.1"/>
    <property type="molecule type" value="Genomic_DNA"/>
</dbReference>
<evidence type="ECO:0000313" key="3">
    <source>
        <dbReference type="Proteomes" id="UP000032233"/>
    </source>
</evidence>
<dbReference type="RefSeq" id="WP_044350114.1">
    <property type="nucleotide sequence ID" value="NZ_AZAC01000023.1"/>
</dbReference>
<dbReference type="NCBIfam" id="TIGR00259">
    <property type="entry name" value="thylakoid_BtpA"/>
    <property type="match status" value="1"/>
</dbReference>
<gene>
    <name evidence="2" type="ORF">X474_16975</name>
</gene>
<proteinExistence type="inferred from homology"/>
<dbReference type="OrthoDB" id="9791357at2"/>
<dbReference type="AlphaFoldDB" id="A0A0D2HQI5"/>
<sequence length="270" mass="28930">MKNLFEKDHGHKNFMIGMVHTLALPGAPKYDKAGGMKKVINQAREEAKYLEDAGFHGLLYCNESDMPYQTRMQPETVAAMTEVVSEVQAQSNLPHGINMLLDPIASLAIAHATGGSFVRAFLTGTYVGDLGFYTPDGAAILRMRENIGATDIRIICNVTAGFSIDLDNRSVEQKAKGAVFIGLADAVCVSGPAAGMEADFNLIKKVAQNVPETPIVVGTGVSADNIETLCRDAQAFIVGTSLKVDGKTLNPVDPQKAKEFMARANAVKKN</sequence>
<reference evidence="2 3" key="1">
    <citation type="submission" date="2013-11" db="EMBL/GenBank/DDBJ databases">
        <title>Metagenomic analysis of a methanogenic consortium involved in long chain n-alkane degradation.</title>
        <authorList>
            <person name="Davidova I.A."/>
            <person name="Callaghan A.V."/>
            <person name="Wawrik B."/>
            <person name="Pruitt S."/>
            <person name="Marks C."/>
            <person name="Duncan K.E."/>
            <person name="Suflita J.M."/>
        </authorList>
    </citation>
    <scope>NUCLEOTIDE SEQUENCE [LARGE SCALE GENOMIC DNA]</scope>
    <source>
        <strain evidence="2 3">SPR</strain>
    </source>
</reference>
<evidence type="ECO:0000256" key="1">
    <source>
        <dbReference type="ARBA" id="ARBA00006007"/>
    </source>
</evidence>
<accession>A0A0D2HQI5</accession>
<dbReference type="PIRSF" id="PIRSF005956">
    <property type="entry name" value="BtpA"/>
    <property type="match status" value="1"/>
</dbReference>
<dbReference type="InterPro" id="IPR005137">
    <property type="entry name" value="BtpA"/>
</dbReference>
<keyword evidence="3" id="KW-1185">Reference proteome</keyword>
<organism evidence="2 3">
    <name type="scientific">Dethiosulfatarculus sandiegensis</name>
    <dbReference type="NCBI Taxonomy" id="1429043"/>
    <lineage>
        <taxon>Bacteria</taxon>
        <taxon>Pseudomonadati</taxon>
        <taxon>Thermodesulfobacteriota</taxon>
        <taxon>Desulfarculia</taxon>
        <taxon>Desulfarculales</taxon>
        <taxon>Desulfarculaceae</taxon>
        <taxon>Dethiosulfatarculus</taxon>
    </lineage>
</organism>
<dbReference type="Pfam" id="PF03437">
    <property type="entry name" value="BtpA"/>
    <property type="match status" value="1"/>
</dbReference>
<comment type="caution">
    <text evidence="2">The sequence shown here is derived from an EMBL/GenBank/DDBJ whole genome shotgun (WGS) entry which is preliminary data.</text>
</comment>
<dbReference type="FunCoup" id="A0A0D2HQI5">
    <property type="interactions" value="26"/>
</dbReference>
<dbReference type="InterPro" id="IPR011060">
    <property type="entry name" value="RibuloseP-bd_barrel"/>
</dbReference>
<comment type="similarity">
    <text evidence="1">Belongs to the BtpA family.</text>
</comment>